<dbReference type="OrthoDB" id="5519470at2"/>
<feature type="transmembrane region" description="Helical" evidence="1">
    <location>
        <begin position="57"/>
        <end position="78"/>
    </location>
</feature>
<accession>D0L1S5</accession>
<evidence type="ECO:0000313" key="3">
    <source>
        <dbReference type="EMBL" id="ACX96648.1"/>
    </source>
</evidence>
<dbReference type="KEGG" id="hna:Hneap_1826"/>
<keyword evidence="1" id="KW-0472">Membrane</keyword>
<name>D0L1S5_HALNC</name>
<keyword evidence="4" id="KW-1185">Reference proteome</keyword>
<dbReference type="eggNOG" id="ENOG5032ZWE">
    <property type="taxonomic scope" value="Bacteria"/>
</dbReference>
<dbReference type="Proteomes" id="UP000009102">
    <property type="component" value="Chromosome"/>
</dbReference>
<proteinExistence type="predicted"/>
<dbReference type="STRING" id="555778.Hneap_1826"/>
<sequence>MRAAPDSSERDIDITLGKDELVISHRYETAILFNDFLIALWFILGSAFFLIPGLVTAGAWVFLIASIQFLIRPTIGLIRNIHLKRFRSAS</sequence>
<protein>
    <recommendedName>
        <fullName evidence="2">YrhK domain-containing protein</fullName>
    </recommendedName>
</protein>
<dbReference type="RefSeq" id="WP_012824681.1">
    <property type="nucleotide sequence ID" value="NC_013422.1"/>
</dbReference>
<dbReference type="HOGENOM" id="CLU_177072_1_0_6"/>
<dbReference type="Pfam" id="PF14145">
    <property type="entry name" value="YrhK"/>
    <property type="match status" value="1"/>
</dbReference>
<keyword evidence="1" id="KW-0812">Transmembrane</keyword>
<evidence type="ECO:0000259" key="2">
    <source>
        <dbReference type="Pfam" id="PF14145"/>
    </source>
</evidence>
<dbReference type="InterPro" id="IPR025424">
    <property type="entry name" value="YrhK_domain"/>
</dbReference>
<organism evidence="3 4">
    <name type="scientific">Halothiobacillus neapolitanus (strain ATCC 23641 / DSM 15147 / CIP 104769 / NCIMB 8539 / c2)</name>
    <name type="common">Thiobacillus neapolitanus</name>
    <dbReference type="NCBI Taxonomy" id="555778"/>
    <lineage>
        <taxon>Bacteria</taxon>
        <taxon>Pseudomonadati</taxon>
        <taxon>Pseudomonadota</taxon>
        <taxon>Gammaproteobacteria</taxon>
        <taxon>Chromatiales</taxon>
        <taxon>Halothiobacillaceae</taxon>
        <taxon>Halothiobacillus</taxon>
    </lineage>
</organism>
<evidence type="ECO:0000313" key="4">
    <source>
        <dbReference type="Proteomes" id="UP000009102"/>
    </source>
</evidence>
<feature type="domain" description="YrhK" evidence="2">
    <location>
        <begin position="25"/>
        <end position="81"/>
    </location>
</feature>
<feature type="transmembrane region" description="Helical" evidence="1">
    <location>
        <begin position="31"/>
        <end position="51"/>
    </location>
</feature>
<reference evidence="3 4" key="1">
    <citation type="submission" date="2009-10" db="EMBL/GenBank/DDBJ databases">
        <title>Complete sequence of Halothiobacillus neapolitanus c2.</title>
        <authorList>
            <consortium name="US DOE Joint Genome Institute"/>
            <person name="Lucas S."/>
            <person name="Copeland A."/>
            <person name="Lapidus A."/>
            <person name="Glavina del Rio T."/>
            <person name="Tice H."/>
            <person name="Bruce D."/>
            <person name="Goodwin L."/>
            <person name="Pitluck S."/>
            <person name="Davenport K."/>
            <person name="Brettin T."/>
            <person name="Detter J.C."/>
            <person name="Han C."/>
            <person name="Tapia R."/>
            <person name="Larimer F."/>
            <person name="Land M."/>
            <person name="Hauser L."/>
            <person name="Kyrpides N."/>
            <person name="Mikhailova N."/>
            <person name="Kerfeld C."/>
            <person name="Cannon G."/>
            <person name="Heinhort S."/>
        </authorList>
    </citation>
    <scope>NUCLEOTIDE SEQUENCE [LARGE SCALE GENOMIC DNA]</scope>
    <source>
        <strain evidence="4">ATCC 23641 / c2</strain>
    </source>
</reference>
<dbReference type="EMBL" id="CP001801">
    <property type="protein sequence ID" value="ACX96648.1"/>
    <property type="molecule type" value="Genomic_DNA"/>
</dbReference>
<evidence type="ECO:0000256" key="1">
    <source>
        <dbReference type="SAM" id="Phobius"/>
    </source>
</evidence>
<keyword evidence="1" id="KW-1133">Transmembrane helix</keyword>
<dbReference type="AlphaFoldDB" id="D0L1S5"/>
<gene>
    <name evidence="3" type="ordered locus">Hneap_1826</name>
</gene>